<organism evidence="2 3">
    <name type="scientific">Candidatus Thiodictyon syntrophicum</name>
    <dbReference type="NCBI Taxonomy" id="1166950"/>
    <lineage>
        <taxon>Bacteria</taxon>
        <taxon>Pseudomonadati</taxon>
        <taxon>Pseudomonadota</taxon>
        <taxon>Gammaproteobacteria</taxon>
        <taxon>Chromatiales</taxon>
        <taxon>Chromatiaceae</taxon>
        <taxon>Thiodictyon</taxon>
    </lineage>
</organism>
<sequence>MNPLVSVIVPCYNQGKYLPEALDSLIAQTYTEWECLVVDDGSSDNTQDVVRVFVSRDARFRYIRQRNKGPSAARNAGIGASRGALIQFLDADDLLLPEKIGLHARYLTENPGVTVVYSDFAFFSDGPVRAYRESPASLRHKWACGSSWSALLSGNFIVVQAALTRRKAIVDAGGFDESFRACEDYLLWLRLAGRGEVFAYLGGPLVLYRQGAPSASSNEIAMLRGTIRAIRVARTLRILNSQDALTVREHLRNLHTRIAVMQVEKHLVFNALLELVFATRSDTRIVRSVWWSLSAAMENRGN</sequence>
<dbReference type="RefSeq" id="WP_100921151.1">
    <property type="nucleotide sequence ID" value="NZ_CP020370.1"/>
</dbReference>
<feature type="domain" description="Glycosyltransferase 2-like" evidence="1">
    <location>
        <begin position="6"/>
        <end position="129"/>
    </location>
</feature>
<dbReference type="InterPro" id="IPR001173">
    <property type="entry name" value="Glyco_trans_2-like"/>
</dbReference>
<proteinExistence type="predicted"/>
<reference evidence="2 3" key="1">
    <citation type="submission" date="2017-03" db="EMBL/GenBank/DDBJ databases">
        <title>Complete genome sequence of Candidatus 'Thiodictyon syntrophicum' sp. nov. strain Cad16T, a photolithoautotroph purple sulfur bacterium isolated from an alpine meromictic lake.</title>
        <authorList>
            <person name="Luedin S.M."/>
            <person name="Pothier J.F."/>
            <person name="Danza F."/>
            <person name="Storelli N."/>
            <person name="Wittwer M."/>
            <person name="Tonolla M."/>
        </authorList>
    </citation>
    <scope>NUCLEOTIDE SEQUENCE [LARGE SCALE GENOMIC DNA]</scope>
    <source>
        <strain evidence="2 3">Cad16T</strain>
    </source>
</reference>
<evidence type="ECO:0000313" key="2">
    <source>
        <dbReference type="EMBL" id="AUB83464.1"/>
    </source>
</evidence>
<keyword evidence="3" id="KW-1185">Reference proteome</keyword>
<dbReference type="InterPro" id="IPR029044">
    <property type="entry name" value="Nucleotide-diphossugar_trans"/>
</dbReference>
<name>A0A2K8UCZ4_9GAMM</name>
<dbReference type="SUPFAM" id="SSF53448">
    <property type="entry name" value="Nucleotide-diphospho-sugar transferases"/>
    <property type="match status" value="1"/>
</dbReference>
<dbReference type="PANTHER" id="PTHR43685">
    <property type="entry name" value="GLYCOSYLTRANSFERASE"/>
    <property type="match status" value="1"/>
</dbReference>
<dbReference type="InterPro" id="IPR050834">
    <property type="entry name" value="Glycosyltransf_2"/>
</dbReference>
<evidence type="ECO:0000313" key="3">
    <source>
        <dbReference type="Proteomes" id="UP000232638"/>
    </source>
</evidence>
<protein>
    <recommendedName>
        <fullName evidence="1">Glycosyltransferase 2-like domain-containing protein</fullName>
    </recommendedName>
</protein>
<dbReference type="Proteomes" id="UP000232638">
    <property type="component" value="Chromosome"/>
</dbReference>
<dbReference type="PANTHER" id="PTHR43685:SF2">
    <property type="entry name" value="GLYCOSYLTRANSFERASE 2-LIKE DOMAIN-CONTAINING PROTEIN"/>
    <property type="match status" value="1"/>
</dbReference>
<dbReference type="KEGG" id="tsy:THSYN_22615"/>
<accession>A0A2K8UCZ4</accession>
<dbReference type="AlphaFoldDB" id="A0A2K8UCZ4"/>
<dbReference type="OrthoDB" id="9805612at2"/>
<evidence type="ECO:0000259" key="1">
    <source>
        <dbReference type="Pfam" id="PF00535"/>
    </source>
</evidence>
<dbReference type="Gene3D" id="3.90.550.10">
    <property type="entry name" value="Spore Coat Polysaccharide Biosynthesis Protein SpsA, Chain A"/>
    <property type="match status" value="1"/>
</dbReference>
<dbReference type="EMBL" id="CP020370">
    <property type="protein sequence ID" value="AUB83464.1"/>
    <property type="molecule type" value="Genomic_DNA"/>
</dbReference>
<dbReference type="Pfam" id="PF00535">
    <property type="entry name" value="Glycos_transf_2"/>
    <property type="match status" value="1"/>
</dbReference>
<gene>
    <name evidence="2" type="ORF">THSYN_22615</name>
</gene>